<protein>
    <submittedName>
        <fullName evidence="2">FAD-dependent oxidoreductase</fullName>
    </submittedName>
</protein>
<dbReference type="GO" id="GO:0016491">
    <property type="term" value="F:oxidoreductase activity"/>
    <property type="evidence" value="ECO:0007669"/>
    <property type="project" value="InterPro"/>
</dbReference>
<dbReference type="Gene3D" id="3.50.50.100">
    <property type="match status" value="1"/>
</dbReference>
<reference evidence="2" key="1">
    <citation type="submission" date="2022-10" db="EMBL/GenBank/DDBJ databases">
        <title>The WGS of Solirubrobacter ginsenosidimutans DSM 21036.</title>
        <authorList>
            <person name="Jiang Z."/>
        </authorList>
    </citation>
    <scope>NUCLEOTIDE SEQUENCE</scope>
    <source>
        <strain evidence="2">DSM 21036</strain>
    </source>
</reference>
<dbReference type="PANTHER" id="PTHR43755:SF1">
    <property type="entry name" value="FAD-DEPENDENT PYRIDINE NUCLEOTIDE-DISULPHIDE OXIDOREDUCTASE"/>
    <property type="match status" value="1"/>
</dbReference>
<dbReference type="Pfam" id="PF07992">
    <property type="entry name" value="Pyr_redox_2"/>
    <property type="match status" value="1"/>
</dbReference>
<dbReference type="PRINTS" id="PR00368">
    <property type="entry name" value="FADPNR"/>
</dbReference>
<accession>A0A9X3S2G4</accession>
<dbReference type="PANTHER" id="PTHR43755">
    <property type="match status" value="1"/>
</dbReference>
<dbReference type="AlphaFoldDB" id="A0A9X3S2G4"/>
<dbReference type="Proteomes" id="UP001149140">
    <property type="component" value="Unassembled WGS sequence"/>
</dbReference>
<evidence type="ECO:0000313" key="2">
    <source>
        <dbReference type="EMBL" id="MDA0162272.1"/>
    </source>
</evidence>
<name>A0A9X3S2G4_9ACTN</name>
<evidence type="ECO:0000313" key="3">
    <source>
        <dbReference type="Proteomes" id="UP001149140"/>
    </source>
</evidence>
<sequence>MPTNVLIAGGGPAGLEAALSLHRLAGERVAVTVLAPEAEFTYRPLSVLTPFAAGGEVTYPFDRIASDAGFAHVRDRLASVDMAAREVHTVTGERLGYDVLLIASGARPVVPFTGAVAFTGSLTDQERLHGIVQDVEGGYLRSLAFVVPAGATWPLPLYELALMLAARSFEMGMTVDLHLVTPENEPLELFGAQTTRVVNDLLARGGIKVHTGLEWTPAMLDVQRVITLPRLEGPAIAGLPNDEHGFLVADEFGRVAPGVYAAGDVTAGAIKQGGIACQQADAAASHIAALAGADVEPKPFKPELRGLLLTEHWARYLKPGAGPSTLATPGLRWPPNKIDGRELSHYLKSLEPARV</sequence>
<feature type="domain" description="FAD/NAD(P)-binding" evidence="1">
    <location>
        <begin position="4"/>
        <end position="213"/>
    </location>
</feature>
<dbReference type="SUPFAM" id="SSF51905">
    <property type="entry name" value="FAD/NAD(P)-binding domain"/>
    <property type="match status" value="1"/>
</dbReference>
<dbReference type="PRINTS" id="PR00469">
    <property type="entry name" value="PNDRDTASEII"/>
</dbReference>
<dbReference type="InterPro" id="IPR023753">
    <property type="entry name" value="FAD/NAD-binding_dom"/>
</dbReference>
<keyword evidence="3" id="KW-1185">Reference proteome</keyword>
<comment type="caution">
    <text evidence="2">The sequence shown here is derived from an EMBL/GenBank/DDBJ whole genome shotgun (WGS) entry which is preliminary data.</text>
</comment>
<dbReference type="RefSeq" id="WP_270041507.1">
    <property type="nucleotide sequence ID" value="NZ_JAPDOD010000017.1"/>
</dbReference>
<dbReference type="InterPro" id="IPR052541">
    <property type="entry name" value="SQRD"/>
</dbReference>
<proteinExistence type="predicted"/>
<dbReference type="EMBL" id="JAPDOD010000017">
    <property type="protein sequence ID" value="MDA0162272.1"/>
    <property type="molecule type" value="Genomic_DNA"/>
</dbReference>
<dbReference type="InterPro" id="IPR036188">
    <property type="entry name" value="FAD/NAD-bd_sf"/>
</dbReference>
<gene>
    <name evidence="2" type="ORF">OM076_18510</name>
</gene>
<evidence type="ECO:0000259" key="1">
    <source>
        <dbReference type="Pfam" id="PF07992"/>
    </source>
</evidence>
<organism evidence="2 3">
    <name type="scientific">Solirubrobacter ginsenosidimutans</name>
    <dbReference type="NCBI Taxonomy" id="490573"/>
    <lineage>
        <taxon>Bacteria</taxon>
        <taxon>Bacillati</taxon>
        <taxon>Actinomycetota</taxon>
        <taxon>Thermoleophilia</taxon>
        <taxon>Solirubrobacterales</taxon>
        <taxon>Solirubrobacteraceae</taxon>
        <taxon>Solirubrobacter</taxon>
    </lineage>
</organism>